<evidence type="ECO:0000313" key="2">
    <source>
        <dbReference type="EMBL" id="THI34536.1"/>
    </source>
</evidence>
<reference evidence="2 3" key="1">
    <citation type="submission" date="2019-04" db="EMBL/GenBank/DDBJ databases">
        <authorList>
            <person name="Fouts D."/>
            <person name="Sutton G."/>
            <person name="Singh I."/>
            <person name="Nguyen K."/>
        </authorList>
    </citation>
    <scope>NUCLEOTIDE SEQUENCE [LARGE SCALE GENOMIC DNA]</scope>
    <source>
        <strain evidence="2 3">55</strain>
    </source>
</reference>
<dbReference type="AlphaFoldDB" id="A0A411U4V2"/>
<comment type="caution">
    <text evidence="2">The sequence shown here is derived from an EMBL/GenBank/DDBJ whole genome shotgun (WGS) entry which is preliminary data.</text>
</comment>
<gene>
    <name evidence="2" type="ORF">E9161_02270</name>
</gene>
<organism evidence="2 3">
    <name type="scientific">Klebsiella pneumoniae subsp. pneumoniae</name>
    <dbReference type="NCBI Taxonomy" id="72407"/>
    <lineage>
        <taxon>Bacteria</taxon>
        <taxon>Pseudomonadati</taxon>
        <taxon>Pseudomonadota</taxon>
        <taxon>Gammaproteobacteria</taxon>
        <taxon>Enterobacterales</taxon>
        <taxon>Enterobacteriaceae</taxon>
        <taxon>Klebsiella/Raoultella group</taxon>
        <taxon>Klebsiella</taxon>
        <taxon>Klebsiella pneumoniae complex</taxon>
    </lineage>
</organism>
<proteinExistence type="predicted"/>
<evidence type="ECO:0000256" key="1">
    <source>
        <dbReference type="SAM" id="MobiDB-lite"/>
    </source>
</evidence>
<name>A0A411U4V2_KLEPN</name>
<feature type="region of interest" description="Disordered" evidence="1">
    <location>
        <begin position="50"/>
        <end position="79"/>
    </location>
</feature>
<dbReference type="Proteomes" id="UP000304895">
    <property type="component" value="Unassembled WGS sequence"/>
</dbReference>
<sequence>MCNTQADRRRVFKASLFLASISKKLLRRKIMKWNVDRKFNFGEIANFQDPRPPANIRPSELKRAGGSRKNFAAPASNKARPRAGFCGGLAPHTVAARLYFPPRRGICRLGATNPFKAAFPFFRACEEKIG</sequence>
<evidence type="ECO:0000313" key="3">
    <source>
        <dbReference type="Proteomes" id="UP000304895"/>
    </source>
</evidence>
<accession>A0A411U4V2</accession>
<dbReference type="EMBL" id="SSUJ01000001">
    <property type="protein sequence ID" value="THI34536.1"/>
    <property type="molecule type" value="Genomic_DNA"/>
</dbReference>
<protein>
    <submittedName>
        <fullName evidence="2">Uncharacterized protein</fullName>
    </submittedName>
</protein>